<dbReference type="Gene3D" id="1.10.150.20">
    <property type="entry name" value="5' to 3' exonuclease, C-terminal subdomain"/>
    <property type="match status" value="1"/>
</dbReference>
<keyword evidence="2" id="KW-0812">Transmembrane</keyword>
<dbReference type="OrthoDB" id="9807941at2"/>
<dbReference type="EMBL" id="FWFT01000006">
    <property type="protein sequence ID" value="SLN58370.1"/>
    <property type="molecule type" value="Genomic_DNA"/>
</dbReference>
<dbReference type="Proteomes" id="UP000193623">
    <property type="component" value="Unassembled WGS sequence"/>
</dbReference>
<dbReference type="AlphaFoldDB" id="A0A1Y5T8L2"/>
<proteinExistence type="predicted"/>
<reference evidence="3 4" key="1">
    <citation type="submission" date="2017-03" db="EMBL/GenBank/DDBJ databases">
        <authorList>
            <person name="Afonso C.L."/>
            <person name="Miller P.J."/>
            <person name="Scott M.A."/>
            <person name="Spackman E."/>
            <person name="Goraichik I."/>
            <person name="Dimitrov K.M."/>
            <person name="Suarez D.L."/>
            <person name="Swayne D.E."/>
        </authorList>
    </citation>
    <scope>NUCLEOTIDE SEQUENCE [LARGE SCALE GENOMIC DNA]</scope>
    <source>
        <strain evidence="3 4">CECT 8397</strain>
    </source>
</reference>
<feature type="compositionally biased region" description="Low complexity" evidence="1">
    <location>
        <begin position="145"/>
        <end position="191"/>
    </location>
</feature>
<organism evidence="3 4">
    <name type="scientific">Pseudooctadecabacter jejudonensis</name>
    <dbReference type="NCBI Taxonomy" id="1391910"/>
    <lineage>
        <taxon>Bacteria</taxon>
        <taxon>Pseudomonadati</taxon>
        <taxon>Pseudomonadota</taxon>
        <taxon>Alphaproteobacteria</taxon>
        <taxon>Rhodobacterales</taxon>
        <taxon>Paracoccaceae</taxon>
        <taxon>Pseudooctadecabacter</taxon>
    </lineage>
</organism>
<feature type="transmembrane region" description="Helical" evidence="2">
    <location>
        <begin position="35"/>
        <end position="56"/>
    </location>
</feature>
<dbReference type="RefSeq" id="WP_085865459.1">
    <property type="nucleotide sequence ID" value="NZ_FWFT01000006.1"/>
</dbReference>
<name>A0A1Y5T8L2_9RHOB</name>
<evidence type="ECO:0000256" key="1">
    <source>
        <dbReference type="SAM" id="MobiDB-lite"/>
    </source>
</evidence>
<keyword evidence="2" id="KW-1133">Transmembrane helix</keyword>
<keyword evidence="2" id="KW-0472">Membrane</keyword>
<gene>
    <name evidence="3" type="ORF">PSJ8397_03066</name>
</gene>
<protein>
    <submittedName>
        <fullName evidence="3">NADH dehydrogenase subunit E</fullName>
    </submittedName>
</protein>
<evidence type="ECO:0000313" key="3">
    <source>
        <dbReference type="EMBL" id="SLN58370.1"/>
    </source>
</evidence>
<feature type="transmembrane region" description="Helical" evidence="2">
    <location>
        <begin position="9"/>
        <end position="29"/>
    </location>
</feature>
<keyword evidence="4" id="KW-1185">Reference proteome</keyword>
<accession>A0A1Y5T8L2</accession>
<feature type="region of interest" description="Disordered" evidence="1">
    <location>
        <begin position="145"/>
        <end position="205"/>
    </location>
</feature>
<evidence type="ECO:0000256" key="2">
    <source>
        <dbReference type="SAM" id="Phobius"/>
    </source>
</evidence>
<sequence>MKDTAPKGLGVLVVAALFGLIAAAVSYLVLDFAAFASLLIGAIVAIITAIVLWLGWREPAAGPTGPRDLSPNADANAAASGGASASASAPTAAASAAPASAATAATAAPAAASTSSATAAPAAASAASGSAAAAPAAAAPAPAAAKPAAKPKAKPAASAKAKPAASKASSKSASAPKAAAAAKPARAPVAADGKPETLTGPRAGSTADDLKLLKGVGPGLEKTLNDLGFYHFDQIAAWRKKEVAWVDSRLKFKGRIERDEWIKQAKILAKGGETEFSKRSKK</sequence>
<evidence type="ECO:0000313" key="4">
    <source>
        <dbReference type="Proteomes" id="UP000193623"/>
    </source>
</evidence>